<dbReference type="Proteomes" id="UP000076584">
    <property type="component" value="Unassembled WGS sequence"/>
</dbReference>
<reference evidence="1 2" key="1">
    <citation type="submission" date="2015-06" db="EMBL/GenBank/DDBJ databases">
        <title>Survival trade-offs in plant roots during colonization by closely related pathogenic and mutualistic fungi.</title>
        <authorList>
            <person name="Hacquard S."/>
            <person name="Kracher B."/>
            <person name="Hiruma K."/>
            <person name="Weinman A."/>
            <person name="Muench P."/>
            <person name="Garrido Oter R."/>
            <person name="Ver Loren van Themaat E."/>
            <person name="Dallerey J.-F."/>
            <person name="Damm U."/>
            <person name="Henrissat B."/>
            <person name="Lespinet O."/>
            <person name="Thon M."/>
            <person name="Kemen E."/>
            <person name="McHardy A.C."/>
            <person name="Schulze-Lefert P."/>
            <person name="O'Connell R.J."/>
        </authorList>
    </citation>
    <scope>NUCLEOTIDE SEQUENCE [LARGE SCALE GENOMIC DNA]</scope>
    <source>
        <strain evidence="1 2">MAFF 238704</strain>
    </source>
</reference>
<dbReference type="AlphaFoldDB" id="A0A161Y7H9"/>
<proteinExistence type="predicted"/>
<dbReference type="EMBL" id="LFIW01000637">
    <property type="protein sequence ID" value="KZL85442.1"/>
    <property type="molecule type" value="Genomic_DNA"/>
</dbReference>
<comment type="caution">
    <text evidence="1">The sequence shown here is derived from an EMBL/GenBank/DDBJ whole genome shotgun (WGS) entry which is preliminary data.</text>
</comment>
<keyword evidence="2" id="KW-1185">Reference proteome</keyword>
<organism evidence="1 2">
    <name type="scientific">Colletotrichum incanum</name>
    <name type="common">Soybean anthracnose fungus</name>
    <dbReference type="NCBI Taxonomy" id="1573173"/>
    <lineage>
        <taxon>Eukaryota</taxon>
        <taxon>Fungi</taxon>
        <taxon>Dikarya</taxon>
        <taxon>Ascomycota</taxon>
        <taxon>Pezizomycotina</taxon>
        <taxon>Sordariomycetes</taxon>
        <taxon>Hypocreomycetidae</taxon>
        <taxon>Glomerellales</taxon>
        <taxon>Glomerellaceae</taxon>
        <taxon>Colletotrichum</taxon>
        <taxon>Colletotrichum spaethianum species complex</taxon>
    </lineage>
</organism>
<evidence type="ECO:0000313" key="1">
    <source>
        <dbReference type="EMBL" id="KZL85442.1"/>
    </source>
</evidence>
<protein>
    <submittedName>
        <fullName evidence="1">Polyketide synthase</fullName>
    </submittedName>
</protein>
<dbReference type="STRING" id="1573173.A0A161Y7H9"/>
<gene>
    <name evidence="1" type="ORF">CI238_11502</name>
</gene>
<evidence type="ECO:0000313" key="2">
    <source>
        <dbReference type="Proteomes" id="UP000076584"/>
    </source>
</evidence>
<accession>A0A161Y7H9</accession>
<sequence length="266" mass="29054">MPAPQKRYAATKHDAHCWDTKAAGVFEWFSEILAPPASNLDHTAMRNLSVWLSLAQGGVGGGGGNHLPPAKVVKSGLYKPARLQASGTIRQQSHERSHFGASQTLLRRLYDRCDELRGDRNASIVQGAYVKKMMSRVASYDKYFGIRLIASRVFEAVANVDDLPVVSQCRPGAAFSPPLFDNFLLVAEMHAGSLGDLADDHLYTCGGFDSTLPHASSWNPESQPEGPWTVLSTLERARDKTVMCDILVFNARDKALSLSILGARLT</sequence>
<name>A0A161Y7H9_COLIC</name>